<dbReference type="Gene3D" id="3.40.50.1460">
    <property type="match status" value="1"/>
</dbReference>
<dbReference type="PROSITE" id="PS00018">
    <property type="entry name" value="EF_HAND_1"/>
    <property type="match status" value="1"/>
</dbReference>
<dbReference type="InterPro" id="IPR009003">
    <property type="entry name" value="Peptidase_S1_PA"/>
</dbReference>
<gene>
    <name evidence="3" type="ORF">GCM10009787_68010</name>
</gene>
<proteinExistence type="predicted"/>
<dbReference type="InterPro" id="IPR011600">
    <property type="entry name" value="Pept_C14_caspase"/>
</dbReference>
<dbReference type="InterPro" id="IPR029030">
    <property type="entry name" value="Caspase-like_dom_sf"/>
</dbReference>
<dbReference type="SUPFAM" id="SSF50494">
    <property type="entry name" value="Trypsin-like serine proteases"/>
    <property type="match status" value="1"/>
</dbReference>
<protein>
    <recommendedName>
        <fullName evidence="2">Peptidase C14 caspase domain-containing protein</fullName>
    </recommendedName>
</protein>
<dbReference type="PANTHER" id="PTHR30595:SF6">
    <property type="entry name" value="SCHLAFEN ALBA-2 DOMAIN-CONTAINING PROTEIN"/>
    <property type="match status" value="1"/>
</dbReference>
<reference evidence="3 4" key="1">
    <citation type="journal article" date="2019" name="Int. J. Syst. Evol. Microbiol.">
        <title>The Global Catalogue of Microorganisms (GCM) 10K type strain sequencing project: providing services to taxonomists for standard genome sequencing and annotation.</title>
        <authorList>
            <consortium name="The Broad Institute Genomics Platform"/>
            <consortium name="The Broad Institute Genome Sequencing Center for Infectious Disease"/>
            <person name="Wu L."/>
            <person name="Ma J."/>
        </authorList>
    </citation>
    <scope>NUCLEOTIDE SEQUENCE [LARGE SCALE GENOMIC DNA]</scope>
    <source>
        <strain evidence="3 4">JCM 14924</strain>
    </source>
</reference>
<dbReference type="Proteomes" id="UP001501391">
    <property type="component" value="Unassembled WGS sequence"/>
</dbReference>
<evidence type="ECO:0000313" key="3">
    <source>
        <dbReference type="EMBL" id="GAA2203715.1"/>
    </source>
</evidence>
<accession>A0ABN3C3A0</accession>
<dbReference type="InterPro" id="IPR018247">
    <property type="entry name" value="EF_Hand_1_Ca_BS"/>
</dbReference>
<dbReference type="SUPFAM" id="SSF52129">
    <property type="entry name" value="Caspase-like"/>
    <property type="match status" value="1"/>
</dbReference>
<feature type="compositionally biased region" description="Basic and acidic residues" evidence="1">
    <location>
        <begin position="246"/>
        <end position="258"/>
    </location>
</feature>
<dbReference type="NCBIfam" id="NF047832">
    <property type="entry name" value="caspase_w_EACC1"/>
    <property type="match status" value="1"/>
</dbReference>
<feature type="region of interest" description="Disordered" evidence="1">
    <location>
        <begin position="223"/>
        <end position="268"/>
    </location>
</feature>
<evidence type="ECO:0000259" key="2">
    <source>
        <dbReference type="Pfam" id="PF00656"/>
    </source>
</evidence>
<dbReference type="Pfam" id="PF00656">
    <property type="entry name" value="Peptidase_C14"/>
    <property type="match status" value="1"/>
</dbReference>
<keyword evidence="4" id="KW-1185">Reference proteome</keyword>
<feature type="domain" description="Peptidase C14 caspase" evidence="2">
    <location>
        <begin position="3"/>
        <end position="204"/>
    </location>
</feature>
<organism evidence="3 4">
    <name type="scientific">Streptomyces bangladeshensis</name>
    <dbReference type="NCBI Taxonomy" id="295352"/>
    <lineage>
        <taxon>Bacteria</taxon>
        <taxon>Bacillati</taxon>
        <taxon>Actinomycetota</taxon>
        <taxon>Actinomycetes</taxon>
        <taxon>Kitasatosporales</taxon>
        <taxon>Streptomycetaceae</taxon>
        <taxon>Streptomyces</taxon>
    </lineage>
</organism>
<dbReference type="PANTHER" id="PTHR30595">
    <property type="entry name" value="GLPR-RELATED TRANSCRIPTIONAL REPRESSOR"/>
    <property type="match status" value="1"/>
</dbReference>
<name>A0ABN3C3A0_9ACTN</name>
<comment type="caution">
    <text evidence="3">The sequence shown here is derived from an EMBL/GenBank/DDBJ whole genome shotgun (WGS) entry which is preliminary data.</text>
</comment>
<sequence length="1064" mass="114247">MYRALIVCNSRFPADPGALPELQGPKADGLVLRDALTDASAGLFDRSEVCLVAEADAGEIIAAADDFFSSAEPDDTLLFYYSGHGRNRNRQLFLCAGNTRVDRLHSTAVPAATLSDVIATSFAQVKIVVLDCCHSGGFKGDDGLLDALSGAGRFLIAATSATDRAADAGMRGEPSPFTRALADGLLTRAVDRNADQVIDLDDLFTYLAQVPFDGHAPHRKFDGAGAVPIARRPAPRPGEPAAPLTRPERPGPTADDRRPRARAATSMDDVVRGETLSERHIEAFRRDLREDMAATLPEQLTSSEFLQRAGLLKDGHPTLAGVLLFGQNPTALLPAAMVRCVRFRGSRKTDPVESVDLHGTVPELIVRARDFVAKSAVLGESPSAASAYSETTYRYPMIAVREIIANAVVHRDYTEQDACVQVHVFDDRIEVISPGTWGGPAEVPDGQLRLSALEGQSQPRNFRLARLLTWVKLVESVGAGLPRSVADCQTVGSPEPVVVIRHGMITVTLFPTAAEEARDAVPPARAEAGPDRSRHLDPARIAEVGTRGFDGSGYRVTNDCVLTAAHVVRDSTELGVRFTFGREEWTGPATVAWVDEAADVAVVRFEPPSHAPVVPPARYGRITSRPAVVTVEAAGFPAYKRRQDWSGGRTITDLAHLFGTASTLSNLRSGTLEITVNGAPSEPSDGRSPWAGMGGAPVWAEGCIVGVINAVNPLDGPGRLEAARIEHVLAGPPEHQERMAALLGLRQAEQLPEVPAPEPERAAPYLDHIRDVAPATLHDRTTELAELAAFCHGDEPYVRWQGAPWAGKTALLSFFALRPPPGVDVVAFFATLRLAGHADSMAFTDTLIEQLAWLLEERVPTATLQSGARDLLRRRLLARAAARAQSTGRRLLLLVDGLDEDRGPQSGLPSIASLLPQRPDEGLRVLVAGRRTPLPHDVPAGHPLRTCRVRTLGQPSSAVREISRAAFDELYAALTASPDHQDVIGLIAASHDGLTKADLARLTDQAPYQLETLLRGGVGRLLTATEGDGSAEPRFRFAHEVLRSTAVQQLGPRLMAAYEDLLAP</sequence>
<feature type="compositionally biased region" description="Low complexity" evidence="1">
    <location>
        <begin position="223"/>
        <end position="232"/>
    </location>
</feature>
<dbReference type="Pfam" id="PF13365">
    <property type="entry name" value="Trypsin_2"/>
    <property type="match status" value="1"/>
</dbReference>
<evidence type="ECO:0000313" key="4">
    <source>
        <dbReference type="Proteomes" id="UP001501391"/>
    </source>
</evidence>
<evidence type="ECO:0000256" key="1">
    <source>
        <dbReference type="SAM" id="MobiDB-lite"/>
    </source>
</evidence>
<dbReference type="InterPro" id="IPR043504">
    <property type="entry name" value="Peptidase_S1_PA_chymotrypsin"/>
</dbReference>
<dbReference type="InterPro" id="IPR038475">
    <property type="entry name" value="RecG_C_sf"/>
</dbReference>
<dbReference type="EMBL" id="BAAAOQ010000029">
    <property type="protein sequence ID" value="GAA2203715.1"/>
    <property type="molecule type" value="Genomic_DNA"/>
</dbReference>
<dbReference type="Pfam" id="PF13749">
    <property type="entry name" value="HATPase_c_4"/>
    <property type="match status" value="1"/>
</dbReference>
<dbReference type="Gene3D" id="3.30.565.60">
    <property type="match status" value="1"/>
</dbReference>
<dbReference type="RefSeq" id="WP_346164148.1">
    <property type="nucleotide sequence ID" value="NZ_BAAAOQ010000029.1"/>
</dbReference>
<dbReference type="Gene3D" id="2.40.10.10">
    <property type="entry name" value="Trypsin-like serine proteases"/>
    <property type="match status" value="1"/>
</dbReference>